<name>A0A2M8LHR4_9BACT</name>
<accession>A0A2M8LHR4</accession>
<comment type="caution">
    <text evidence="1">The sequence shown here is derived from an EMBL/GenBank/DDBJ whole genome shotgun (WGS) entry which is preliminary data.</text>
</comment>
<gene>
    <name evidence="1" type="ORF">COV05_02185</name>
</gene>
<evidence type="ECO:0008006" key="3">
    <source>
        <dbReference type="Google" id="ProtNLM"/>
    </source>
</evidence>
<dbReference type="SUPFAM" id="SSF56784">
    <property type="entry name" value="HAD-like"/>
    <property type="match status" value="1"/>
</dbReference>
<dbReference type="EMBL" id="PFEU01000008">
    <property type="protein sequence ID" value="PJE76978.1"/>
    <property type="molecule type" value="Genomic_DNA"/>
</dbReference>
<sequence length="205" mass="23572">MSKHFVLDFDGTLINTDVYWEWIVTQFLGIGQNEQMIREAGERLFPVGYTVAQHAKGLGLHEALVQELAQRAREHVSEHHASLIFSDVPSFFSRFVDAEKSILTFGDREHQIERIRASGIHSSISKIRTASTELPKAKQLKDLAQESSLPVVFIDDDLDQLMGAYQARLPIELIRMRRDGQRKSKDDHKLDNEAWRVIRSFDELE</sequence>
<organism evidence="1 2">
    <name type="scientific">Candidatus Uhrbacteria bacterium CG10_big_fil_rev_8_21_14_0_10_48_16</name>
    <dbReference type="NCBI Taxonomy" id="1975038"/>
    <lineage>
        <taxon>Bacteria</taxon>
        <taxon>Candidatus Uhriibacteriota</taxon>
    </lineage>
</organism>
<protein>
    <recommendedName>
        <fullName evidence="3">HAD family hydrolase</fullName>
    </recommendedName>
</protein>
<dbReference type="Gene3D" id="3.40.50.1000">
    <property type="entry name" value="HAD superfamily/HAD-like"/>
    <property type="match status" value="1"/>
</dbReference>
<proteinExistence type="predicted"/>
<dbReference type="InterPro" id="IPR036412">
    <property type="entry name" value="HAD-like_sf"/>
</dbReference>
<dbReference type="InterPro" id="IPR023214">
    <property type="entry name" value="HAD_sf"/>
</dbReference>
<reference evidence="2" key="1">
    <citation type="submission" date="2017-09" db="EMBL/GenBank/DDBJ databases">
        <title>Depth-based differentiation of microbial function through sediment-hosted aquifers and enrichment of novel symbionts in the deep terrestrial subsurface.</title>
        <authorList>
            <person name="Probst A.J."/>
            <person name="Ladd B."/>
            <person name="Jarett J.K."/>
            <person name="Geller-Mcgrath D.E."/>
            <person name="Sieber C.M.K."/>
            <person name="Emerson J.B."/>
            <person name="Anantharaman K."/>
            <person name="Thomas B.C."/>
            <person name="Malmstrom R."/>
            <person name="Stieglmeier M."/>
            <person name="Klingl A."/>
            <person name="Woyke T."/>
            <person name="Ryan C.M."/>
            <person name="Banfield J.F."/>
        </authorList>
    </citation>
    <scope>NUCLEOTIDE SEQUENCE [LARGE SCALE GENOMIC DNA]</scope>
</reference>
<evidence type="ECO:0000313" key="2">
    <source>
        <dbReference type="Proteomes" id="UP000231436"/>
    </source>
</evidence>
<dbReference type="AlphaFoldDB" id="A0A2M8LHR4"/>
<dbReference type="Proteomes" id="UP000231436">
    <property type="component" value="Unassembled WGS sequence"/>
</dbReference>
<evidence type="ECO:0000313" key="1">
    <source>
        <dbReference type="EMBL" id="PJE76978.1"/>
    </source>
</evidence>